<dbReference type="PROSITE" id="PS50234">
    <property type="entry name" value="VWFA"/>
    <property type="match status" value="1"/>
</dbReference>
<dbReference type="PROSITE" id="PS50261">
    <property type="entry name" value="G_PROTEIN_RECEP_F2_4"/>
    <property type="match status" value="1"/>
</dbReference>
<keyword evidence="9 14" id="KW-0472">Membrane</keyword>
<dbReference type="Gene3D" id="3.10.250.10">
    <property type="entry name" value="SRCR-like domain"/>
    <property type="match status" value="1"/>
</dbReference>
<dbReference type="PROSITE" id="PS50835">
    <property type="entry name" value="IG_LIKE"/>
    <property type="match status" value="3"/>
</dbReference>
<keyword evidence="7" id="KW-0677">Repeat</keyword>
<dbReference type="Proteomes" id="UP001165289">
    <property type="component" value="Unassembled WGS sequence"/>
</dbReference>
<keyword evidence="10 12" id="KW-1015">Disulfide bond</keyword>
<dbReference type="InterPro" id="IPR057244">
    <property type="entry name" value="GAIN_B"/>
</dbReference>
<comment type="caution">
    <text evidence="12">Lacks conserved residue(s) required for the propagation of feature annotation.</text>
</comment>
<evidence type="ECO:0000259" key="20">
    <source>
        <dbReference type="PROSITE" id="PS50835"/>
    </source>
</evidence>
<dbReference type="InterPro" id="IPR036179">
    <property type="entry name" value="Ig-like_dom_sf"/>
</dbReference>
<dbReference type="InterPro" id="IPR046338">
    <property type="entry name" value="GAIN_dom_sf"/>
</dbReference>
<feature type="domain" description="Ig-like" evidence="20">
    <location>
        <begin position="228"/>
        <end position="309"/>
    </location>
</feature>
<keyword evidence="8 14" id="KW-1133">Transmembrane helix</keyword>
<dbReference type="InterPro" id="IPR036465">
    <property type="entry name" value="vWFA_dom_sf"/>
</dbReference>
<proteinExistence type="predicted"/>
<evidence type="ECO:0000256" key="5">
    <source>
        <dbReference type="ARBA" id="ARBA00022692"/>
    </source>
</evidence>
<dbReference type="InterPro" id="IPR017981">
    <property type="entry name" value="GPCR_2-like_7TM"/>
</dbReference>
<dbReference type="InterPro" id="IPR013783">
    <property type="entry name" value="Ig-like_fold"/>
</dbReference>
<feature type="region of interest" description="Disordered" evidence="13">
    <location>
        <begin position="1239"/>
        <end position="1262"/>
    </location>
</feature>
<evidence type="ECO:0000259" key="16">
    <source>
        <dbReference type="PROSITE" id="PS50221"/>
    </source>
</evidence>
<dbReference type="SUPFAM" id="SSF56487">
    <property type="entry name" value="SRCR-like"/>
    <property type="match status" value="1"/>
</dbReference>
<feature type="domain" description="G-protein coupled receptors family 2 profile 2" evidence="18">
    <location>
        <begin position="701"/>
        <end position="814"/>
    </location>
</feature>
<dbReference type="AlphaFoldDB" id="A0AAV7JNU3"/>
<dbReference type="PROSITE" id="PS50221">
    <property type="entry name" value="GAIN_B"/>
    <property type="match status" value="1"/>
</dbReference>
<dbReference type="GO" id="GO:0005886">
    <property type="term" value="C:plasma membrane"/>
    <property type="evidence" value="ECO:0007669"/>
    <property type="project" value="TreeGrafter"/>
</dbReference>
<feature type="chain" id="PRO_5043922213" evidence="15">
    <location>
        <begin position="21"/>
        <end position="1262"/>
    </location>
</feature>
<evidence type="ECO:0000256" key="12">
    <source>
        <dbReference type="PROSITE-ProRule" id="PRU00196"/>
    </source>
</evidence>
<evidence type="ECO:0000256" key="15">
    <source>
        <dbReference type="SAM" id="SignalP"/>
    </source>
</evidence>
<evidence type="ECO:0000256" key="6">
    <source>
        <dbReference type="ARBA" id="ARBA00022729"/>
    </source>
</evidence>
<feature type="transmembrane region" description="Helical" evidence="14">
    <location>
        <begin position="737"/>
        <end position="757"/>
    </location>
</feature>
<dbReference type="PROSITE" id="PS50287">
    <property type="entry name" value="SRCR_2"/>
    <property type="match status" value="1"/>
</dbReference>
<name>A0AAV7JNU3_9METZ</name>
<protein>
    <submittedName>
        <fullName evidence="21">Uncharacterized protein</fullName>
    </submittedName>
</protein>
<feature type="domain" description="Ig-like" evidence="20">
    <location>
        <begin position="317"/>
        <end position="402"/>
    </location>
</feature>
<evidence type="ECO:0000313" key="22">
    <source>
        <dbReference type="Proteomes" id="UP001165289"/>
    </source>
</evidence>
<feature type="domain" description="Ig-like" evidence="20">
    <location>
        <begin position="131"/>
        <end position="220"/>
    </location>
</feature>
<dbReference type="Pfam" id="PF00530">
    <property type="entry name" value="SRCR"/>
    <property type="match status" value="1"/>
</dbReference>
<evidence type="ECO:0000256" key="14">
    <source>
        <dbReference type="SAM" id="Phobius"/>
    </source>
</evidence>
<evidence type="ECO:0000256" key="7">
    <source>
        <dbReference type="ARBA" id="ARBA00022737"/>
    </source>
</evidence>
<accession>A0AAV7JNU3</accession>
<dbReference type="PANTHER" id="PTHR12011">
    <property type="entry name" value="ADHESION G-PROTEIN COUPLED RECEPTOR"/>
    <property type="match status" value="1"/>
</dbReference>
<dbReference type="PANTHER" id="PTHR12011:SF347">
    <property type="entry name" value="FI21270P1-RELATED"/>
    <property type="match status" value="1"/>
</dbReference>
<evidence type="ECO:0000259" key="19">
    <source>
        <dbReference type="PROSITE" id="PS50287"/>
    </source>
</evidence>
<reference evidence="21 22" key="1">
    <citation type="journal article" date="2023" name="BMC Biol.">
        <title>The compact genome of the sponge Oopsacas minuta (Hexactinellida) is lacking key metazoan core genes.</title>
        <authorList>
            <person name="Santini S."/>
            <person name="Schenkelaars Q."/>
            <person name="Jourda C."/>
            <person name="Duchesne M."/>
            <person name="Belahbib H."/>
            <person name="Rocher C."/>
            <person name="Selva M."/>
            <person name="Riesgo A."/>
            <person name="Vervoort M."/>
            <person name="Leys S.P."/>
            <person name="Kodjabachian L."/>
            <person name="Le Bivic A."/>
            <person name="Borchiellini C."/>
            <person name="Claverie J.M."/>
            <person name="Renard E."/>
        </authorList>
    </citation>
    <scope>NUCLEOTIDE SEQUENCE [LARGE SCALE GENOMIC DNA]</scope>
    <source>
        <strain evidence="21">SPO-2</strain>
    </source>
</reference>
<comment type="subcellular location">
    <subcellularLocation>
        <location evidence="1">Membrane</location>
        <topology evidence="1">Multi-pass membrane protein</topology>
    </subcellularLocation>
    <subcellularLocation>
        <location evidence="2">Membrane</location>
        <topology evidence="2">Single-pass membrane protein</topology>
    </subcellularLocation>
    <subcellularLocation>
        <location evidence="3">Secreted</location>
    </subcellularLocation>
</comment>
<organism evidence="21 22">
    <name type="scientific">Oopsacas minuta</name>
    <dbReference type="NCBI Taxonomy" id="111878"/>
    <lineage>
        <taxon>Eukaryota</taxon>
        <taxon>Metazoa</taxon>
        <taxon>Porifera</taxon>
        <taxon>Hexactinellida</taxon>
        <taxon>Hexasterophora</taxon>
        <taxon>Lyssacinosida</taxon>
        <taxon>Leucopsacidae</taxon>
        <taxon>Oopsacas</taxon>
    </lineage>
</organism>
<feature type="disulfide bond" evidence="12">
    <location>
        <begin position="96"/>
        <end position="106"/>
    </location>
</feature>
<feature type="domain" description="SRCR" evidence="19">
    <location>
        <begin position="15"/>
        <end position="130"/>
    </location>
</feature>
<evidence type="ECO:0000256" key="9">
    <source>
        <dbReference type="ARBA" id="ARBA00023136"/>
    </source>
</evidence>
<feature type="transmembrane region" description="Helical" evidence="14">
    <location>
        <begin position="703"/>
        <end position="725"/>
    </location>
</feature>
<dbReference type="Gene3D" id="1.20.1070.10">
    <property type="entry name" value="Rhodopsin 7-helix transmembrane proteins"/>
    <property type="match status" value="1"/>
</dbReference>
<keyword evidence="5 14" id="KW-0812">Transmembrane</keyword>
<sequence length="1262" mass="139825">MKHRICISLLCVILLQLLSGQHFVHGQQDGTVRLTEGDNGLVEVYLNGSWGFICDDGWDETDADVTCQILGYPSATQSDTGRYHPDTNYTLLNFYCVGNETSLLDCPHSYYSDYSPGFCSVDEHVYISCAPSIDIIPVITSPNQSIEQTLPSLYNFSQIIECIADGIPTPVVYWSTTTSIEDQVGYNSTLEISSSILTEPTNVFYCVAVNSAGMDVVSVTYNILTSPPTISSPSENITVTTMSNTSDTYECIADGIPKPVVYWSTTTGIEDQVGYNSTLEISSSILTGPTNVFYCVAVNSAGMDVVSVTYNILTSPPTISSPSENITATTIPNTSDSYECIADGIPTPVVYWSTTTNIEDRIGDNSTLGVTSLQLSEQINVFYCVAVSSSGIAVTTVTYNISIVVADVLDNIMDQLSSISSISGETAAVFILELQTSVDSAIDQGYVTEEVLETTASIIEQIVDKIDGSIDTEITMMITNTLGTALINTESLEQPETEAGSLATVSNAEVIALRTLEKFSIRLLEDLLSGEKNVSTVESEFISIINQVIDVSSGDSEEMFNLPLAVGDYPVSATIPFDVAQDLALNGKLAISTSIVYRDQSNTPKSVESYQGSDTLTTSILGKTGKVNFDSEVTLGFDVISVSDGFTLACVYLDGNNWVDDGLTTVLQPNDFTLCKSFHFTSFAVFVTPYDTPDGTATVVLDVFSYILVSISFISLIISLILFCIAGKAFFKVETNIVYFNYCIAMLLATGIFLFGIDTGTFNRSVCMIIAFALHYTWLAVFTWTLCIGILIMFKLVISVMSTRKIYPYLIVFGSVFEVLDRAGFFETELIFNLHSFITSFQKYLQESEITISENRLLETISGYKQSMIKDSLGCTRQCPCCGKFCDRINHEETSCFSSGHKETSCFSSRHQFASMGGNTWGNDKQHSATLMSCEDYSEEMAVALPGRMTTWREFKRSTEREWDWGKDNEILQSELYKRKAYLINLWNKFGKGILEYPRVYKGTRIEFRPYKEKDLNSESGINTYQLCFVIDGTGSMGKDIEKVRDSVQSLVDSYKRTKNEIVFRIVIYPDHCDDKLIDTHPNNHQFISSDESIVTFLNRVIPEGGGDIPEASLDGLAVALNSNWDKGANTRRIIIHLFDAPPHGNFPDYTTHNTNSNPDHCCCCSSKCRYDWQKDVWEKMKELEVEYHGINTGGTQWVEFENTMKKKLDYLCKGFTKCGKEQVNDAVMQIFINYQCEPEDDDEQSESQNSSDLDSDDSDSD</sequence>
<dbReference type="Pfam" id="PF00002">
    <property type="entry name" value="7tm_2"/>
    <property type="match status" value="1"/>
</dbReference>
<comment type="caution">
    <text evidence="21">The sequence shown here is derived from an EMBL/GenBank/DDBJ whole genome shotgun (WGS) entry which is preliminary data.</text>
</comment>
<evidence type="ECO:0000256" key="1">
    <source>
        <dbReference type="ARBA" id="ARBA00004141"/>
    </source>
</evidence>
<dbReference type="Gene3D" id="3.40.50.410">
    <property type="entry name" value="von Willebrand factor, type A domain"/>
    <property type="match status" value="1"/>
</dbReference>
<dbReference type="Gene3D" id="2.60.40.10">
    <property type="entry name" value="Immunoglobulins"/>
    <property type="match status" value="2"/>
</dbReference>
<evidence type="ECO:0000256" key="11">
    <source>
        <dbReference type="ARBA" id="ARBA00023180"/>
    </source>
</evidence>
<dbReference type="SUPFAM" id="SSF48726">
    <property type="entry name" value="Immunoglobulin"/>
    <property type="match status" value="3"/>
</dbReference>
<dbReference type="InterPro" id="IPR002035">
    <property type="entry name" value="VWF_A"/>
</dbReference>
<dbReference type="FunFam" id="3.10.250.10:FF:000016">
    <property type="entry name" value="Scavenger receptor cysteine-rich protein type 12"/>
    <property type="match status" value="1"/>
</dbReference>
<dbReference type="InterPro" id="IPR007110">
    <property type="entry name" value="Ig-like_dom"/>
</dbReference>
<feature type="domain" description="VWFA" evidence="17">
    <location>
        <begin position="1026"/>
        <end position="1141"/>
    </location>
</feature>
<gene>
    <name evidence="21" type="ORF">LOD99_5815</name>
</gene>
<dbReference type="InterPro" id="IPR036772">
    <property type="entry name" value="SRCR-like_dom_sf"/>
</dbReference>
<evidence type="ECO:0000256" key="2">
    <source>
        <dbReference type="ARBA" id="ARBA00004167"/>
    </source>
</evidence>
<dbReference type="EMBL" id="JAKMXF010000311">
    <property type="protein sequence ID" value="KAI6650378.1"/>
    <property type="molecule type" value="Genomic_DNA"/>
</dbReference>
<evidence type="ECO:0000313" key="21">
    <source>
        <dbReference type="EMBL" id="KAI6650378.1"/>
    </source>
</evidence>
<dbReference type="InterPro" id="IPR001190">
    <property type="entry name" value="SRCR"/>
</dbReference>
<evidence type="ECO:0000256" key="8">
    <source>
        <dbReference type="ARBA" id="ARBA00022989"/>
    </source>
</evidence>
<evidence type="ECO:0000259" key="18">
    <source>
        <dbReference type="PROSITE" id="PS50261"/>
    </source>
</evidence>
<dbReference type="SMART" id="SM00202">
    <property type="entry name" value="SR"/>
    <property type="match status" value="1"/>
</dbReference>
<evidence type="ECO:0000256" key="4">
    <source>
        <dbReference type="ARBA" id="ARBA00022525"/>
    </source>
</evidence>
<dbReference type="Pfam" id="PF25106">
    <property type="entry name" value="VWA_4"/>
    <property type="match status" value="1"/>
</dbReference>
<keyword evidence="11" id="KW-0325">Glycoprotein</keyword>
<feature type="signal peptide" evidence="15">
    <location>
        <begin position="1"/>
        <end position="20"/>
    </location>
</feature>
<dbReference type="GO" id="GO:0007166">
    <property type="term" value="P:cell surface receptor signaling pathway"/>
    <property type="evidence" value="ECO:0007669"/>
    <property type="project" value="InterPro"/>
</dbReference>
<keyword evidence="4" id="KW-0964">Secreted</keyword>
<feature type="domain" description="GAIN-B" evidence="16">
    <location>
        <begin position="538"/>
        <end position="693"/>
    </location>
</feature>
<feature type="transmembrane region" description="Helical" evidence="14">
    <location>
        <begin position="806"/>
        <end position="825"/>
    </location>
</feature>
<dbReference type="GO" id="GO:0004930">
    <property type="term" value="F:G protein-coupled receptor activity"/>
    <property type="evidence" value="ECO:0007669"/>
    <property type="project" value="InterPro"/>
</dbReference>
<feature type="transmembrane region" description="Helical" evidence="14">
    <location>
        <begin position="769"/>
        <end position="794"/>
    </location>
</feature>
<evidence type="ECO:0000256" key="10">
    <source>
        <dbReference type="ARBA" id="ARBA00023157"/>
    </source>
</evidence>
<dbReference type="Gene3D" id="2.60.220.50">
    <property type="match status" value="1"/>
</dbReference>
<evidence type="ECO:0000259" key="17">
    <source>
        <dbReference type="PROSITE" id="PS50234"/>
    </source>
</evidence>
<evidence type="ECO:0000256" key="13">
    <source>
        <dbReference type="SAM" id="MobiDB-lite"/>
    </source>
</evidence>
<dbReference type="CDD" id="cd00198">
    <property type="entry name" value="vWFA"/>
    <property type="match status" value="1"/>
</dbReference>
<dbReference type="SUPFAM" id="SSF53300">
    <property type="entry name" value="vWA-like"/>
    <property type="match status" value="1"/>
</dbReference>
<dbReference type="InterPro" id="IPR000832">
    <property type="entry name" value="GPCR_2_secretin-like"/>
</dbReference>
<dbReference type="InterPro" id="IPR056861">
    <property type="entry name" value="HMCN1-like_VWA"/>
</dbReference>
<evidence type="ECO:0000256" key="3">
    <source>
        <dbReference type="ARBA" id="ARBA00004613"/>
    </source>
</evidence>
<keyword evidence="6 15" id="KW-0732">Signal</keyword>
<keyword evidence="22" id="KW-1185">Reference proteome</keyword>